<evidence type="ECO:0000313" key="3">
    <source>
        <dbReference type="Proteomes" id="UP000187085"/>
    </source>
</evidence>
<feature type="signal peptide" evidence="1">
    <location>
        <begin position="1"/>
        <end position="18"/>
    </location>
</feature>
<organism evidence="2 3">
    <name type="scientific">Tersicoccus phoenicis</name>
    <dbReference type="NCBI Taxonomy" id="554083"/>
    <lineage>
        <taxon>Bacteria</taxon>
        <taxon>Bacillati</taxon>
        <taxon>Actinomycetota</taxon>
        <taxon>Actinomycetes</taxon>
        <taxon>Micrococcales</taxon>
        <taxon>Micrococcaceae</taxon>
        <taxon>Tersicoccus</taxon>
    </lineage>
</organism>
<evidence type="ECO:0000256" key="1">
    <source>
        <dbReference type="SAM" id="SignalP"/>
    </source>
</evidence>
<evidence type="ECO:0000313" key="2">
    <source>
        <dbReference type="EMBL" id="OMH27596.1"/>
    </source>
</evidence>
<sequence>MNRPLVVLIGIPLLFALAGCGQVQDAAKSAAGAAASQAATAAADVVRGQICSPLQDGQLGAQDRQVLSGLLSTAKAAGVPAQFVTPLEEIAKAGDQVPTASVTALLTACGLTPSPAPSSK</sequence>
<feature type="chain" id="PRO_5039574610" description="Lipoprotein" evidence="1">
    <location>
        <begin position="19"/>
        <end position="120"/>
    </location>
</feature>
<comment type="caution">
    <text evidence="2">The sequence shown here is derived from an EMBL/GenBank/DDBJ whole genome shotgun (WGS) entry which is preliminary data.</text>
</comment>
<dbReference type="PROSITE" id="PS51257">
    <property type="entry name" value="PROKAR_LIPOPROTEIN"/>
    <property type="match status" value="1"/>
</dbReference>
<dbReference type="EMBL" id="MRDE01000016">
    <property type="protein sequence ID" value="OMH27596.1"/>
    <property type="molecule type" value="Genomic_DNA"/>
</dbReference>
<keyword evidence="1" id="KW-0732">Signal</keyword>
<gene>
    <name evidence="2" type="ORF">BKD30_02775</name>
</gene>
<evidence type="ECO:0008006" key="4">
    <source>
        <dbReference type="Google" id="ProtNLM"/>
    </source>
</evidence>
<dbReference type="RefSeq" id="WP_076701669.1">
    <property type="nucleotide sequence ID" value="NZ_MRDE01000016.1"/>
</dbReference>
<name>A0A1R1LJF3_9MICC</name>
<protein>
    <recommendedName>
        <fullName evidence="4">Lipoprotein</fullName>
    </recommendedName>
</protein>
<dbReference type="Proteomes" id="UP000187085">
    <property type="component" value="Unassembled WGS sequence"/>
</dbReference>
<proteinExistence type="predicted"/>
<dbReference type="OrthoDB" id="4955062at2"/>
<keyword evidence="3" id="KW-1185">Reference proteome</keyword>
<dbReference type="AlphaFoldDB" id="A0A1R1LJF3"/>
<accession>A0A1R1LJF3</accession>
<reference evidence="2 3" key="1">
    <citation type="submission" date="2016-12" db="EMBL/GenBank/DDBJ databases">
        <title>Draft genome of Tersicoccus phoenicis 1P05MA.</title>
        <authorList>
            <person name="Nakajima Y."/>
            <person name="Yoshizawa S."/>
            <person name="Nakamura K."/>
            <person name="Ogura Y."/>
            <person name="Hayashi T."/>
            <person name="Kogure K."/>
        </authorList>
    </citation>
    <scope>NUCLEOTIDE SEQUENCE [LARGE SCALE GENOMIC DNA]</scope>
    <source>
        <strain evidence="2 3">1p05MA</strain>
    </source>
</reference>